<dbReference type="Gene3D" id="3.40.50.300">
    <property type="entry name" value="P-loop containing nucleotide triphosphate hydrolases"/>
    <property type="match status" value="1"/>
</dbReference>
<evidence type="ECO:0000256" key="11">
    <source>
        <dbReference type="ARBA" id="ARBA00048778"/>
    </source>
</evidence>
<feature type="compositionally biased region" description="Low complexity" evidence="13">
    <location>
        <begin position="479"/>
        <end position="495"/>
    </location>
</feature>
<evidence type="ECO:0000313" key="16">
    <source>
        <dbReference type="EMBL" id="EIW75065.1"/>
    </source>
</evidence>
<dbReference type="InterPro" id="IPR014851">
    <property type="entry name" value="BCS1_N"/>
</dbReference>
<sequence length="570" mass="63053">MGSLEDIVGQLIELASSNSAINVTSAPNNNGTAARQPSTGFPSSFSDISSIATFLLSLGALRNWGLLLLLGSLLESTRQGLSSLWKVIADSFFLTARFHEDDSSFDWMMLWLSKQPSIHKGRDVEISTRSHSSSYDDDDKKHVRIPSMSETYTLWYRRCWIRVTRELKEGNWRNPEEILVLKIFTWNHGVIDDIVLEAKELYNTEREDKVEIYVSNSNCCGWRSSCTLAKRPPQSIILEPGVQDLVLGDARDFMNSKSWYAERGIPFRRGYLLYGAPGAGKTSLIHSIAGELNLDVYILSLSRSGLDDSSLSQVISELPEKCIALMEDIDAAFHHGLTREGPSPADDAEDGPDGPRKPRAATPSGKVSLSGLLNALDGIGAQEGRILFATTNKYTALDPALCRPGRMDLHIEFCNASRYQAEELFKRFYLPSGSLSDRPLEAAGAPAAKPYRDDDQESTDSGYGGSRAESEKLIDVDESSAPSPSRRPSSPEKPSFVGVSHSQRAPRMSPERFRELATRFADAIPERKLSMAALQGYLMTYKIRPVQAVEDVAAWVERELAQKDAAEDDS</sequence>
<evidence type="ECO:0000256" key="8">
    <source>
        <dbReference type="ARBA" id="ARBA00022989"/>
    </source>
</evidence>
<comment type="similarity">
    <text evidence="2">Belongs to the AAA ATPase family. BCS1 subfamily.</text>
</comment>
<evidence type="ECO:0000256" key="9">
    <source>
        <dbReference type="ARBA" id="ARBA00023128"/>
    </source>
</evidence>
<dbReference type="AlphaFoldDB" id="A0A5M3M8E9"/>
<keyword evidence="6" id="KW-0378">Hydrolase</keyword>
<feature type="region of interest" description="Disordered" evidence="13">
    <location>
        <begin position="440"/>
        <end position="511"/>
    </location>
</feature>
<comment type="catalytic activity">
    <reaction evidence="11">
        <text>ATP + H2O = ADP + phosphate + H(+)</text>
        <dbReference type="Rhea" id="RHEA:13065"/>
        <dbReference type="ChEBI" id="CHEBI:15377"/>
        <dbReference type="ChEBI" id="CHEBI:15378"/>
        <dbReference type="ChEBI" id="CHEBI:30616"/>
        <dbReference type="ChEBI" id="CHEBI:43474"/>
        <dbReference type="ChEBI" id="CHEBI:456216"/>
    </reaction>
    <physiologicalReaction direction="left-to-right" evidence="11">
        <dbReference type="Rhea" id="RHEA:13066"/>
    </physiologicalReaction>
</comment>
<dbReference type="PANTHER" id="PTHR23070">
    <property type="entry name" value="BCS1 AAA-TYPE ATPASE"/>
    <property type="match status" value="1"/>
</dbReference>
<keyword evidence="4 12" id="KW-0547">Nucleotide-binding</keyword>
<keyword evidence="3" id="KW-0812">Transmembrane</keyword>
<feature type="region of interest" description="Disordered" evidence="13">
    <location>
        <begin position="336"/>
        <end position="366"/>
    </location>
</feature>
<dbReference type="KEGG" id="cput:CONPUDRAFT_169497"/>
<keyword evidence="10" id="KW-0472">Membrane</keyword>
<dbReference type="SUPFAM" id="SSF52540">
    <property type="entry name" value="P-loop containing nucleoside triphosphate hydrolases"/>
    <property type="match status" value="1"/>
</dbReference>
<dbReference type="InterPro" id="IPR057495">
    <property type="entry name" value="AAA_lid_BCS1"/>
</dbReference>
<gene>
    <name evidence="16" type="ORF">CONPUDRAFT_169497</name>
</gene>
<evidence type="ECO:0000256" key="2">
    <source>
        <dbReference type="ARBA" id="ARBA00007448"/>
    </source>
</evidence>
<dbReference type="Pfam" id="PF08740">
    <property type="entry name" value="BCS1_N"/>
    <property type="match status" value="1"/>
</dbReference>
<evidence type="ECO:0000256" key="4">
    <source>
        <dbReference type="ARBA" id="ARBA00022741"/>
    </source>
</evidence>
<keyword evidence="5" id="KW-0999">Mitochondrion inner membrane</keyword>
<dbReference type="SMART" id="SM01024">
    <property type="entry name" value="BCS1_N"/>
    <property type="match status" value="1"/>
</dbReference>
<comment type="subcellular location">
    <subcellularLocation>
        <location evidence="1">Mitochondrion inner membrane</location>
        <topology evidence="1">Single-pass membrane protein</topology>
    </subcellularLocation>
</comment>
<evidence type="ECO:0008006" key="18">
    <source>
        <dbReference type="Google" id="ProtNLM"/>
    </source>
</evidence>
<feature type="domain" description="AAA+ ATPase" evidence="14">
    <location>
        <begin position="267"/>
        <end position="417"/>
    </location>
</feature>
<dbReference type="OMA" id="FIASENW"/>
<dbReference type="InterPro" id="IPR003960">
    <property type="entry name" value="ATPase_AAA_CS"/>
</dbReference>
<dbReference type="PROSITE" id="PS00674">
    <property type="entry name" value="AAA"/>
    <property type="match status" value="1"/>
</dbReference>
<evidence type="ECO:0000256" key="3">
    <source>
        <dbReference type="ARBA" id="ARBA00022692"/>
    </source>
</evidence>
<dbReference type="InterPro" id="IPR050747">
    <property type="entry name" value="Mitochondrial_chaperone_BCS1"/>
</dbReference>
<dbReference type="Pfam" id="PF25426">
    <property type="entry name" value="AAA_lid_BCS1"/>
    <property type="match status" value="1"/>
</dbReference>
<keyword evidence="7 12" id="KW-0067">ATP-binding</keyword>
<keyword evidence="17" id="KW-1185">Reference proteome</keyword>
<organism evidence="16 17">
    <name type="scientific">Coniophora puteana (strain RWD-64-598)</name>
    <name type="common">Brown rot fungus</name>
    <dbReference type="NCBI Taxonomy" id="741705"/>
    <lineage>
        <taxon>Eukaryota</taxon>
        <taxon>Fungi</taxon>
        <taxon>Dikarya</taxon>
        <taxon>Basidiomycota</taxon>
        <taxon>Agaricomycotina</taxon>
        <taxon>Agaricomycetes</taxon>
        <taxon>Agaricomycetidae</taxon>
        <taxon>Boletales</taxon>
        <taxon>Coniophorineae</taxon>
        <taxon>Coniophoraceae</taxon>
        <taxon>Coniophora</taxon>
    </lineage>
</organism>
<reference evidence="17" key="1">
    <citation type="journal article" date="2012" name="Science">
        <title>The Paleozoic origin of enzymatic lignin decomposition reconstructed from 31 fungal genomes.</title>
        <authorList>
            <person name="Floudas D."/>
            <person name="Binder M."/>
            <person name="Riley R."/>
            <person name="Barry K."/>
            <person name="Blanchette R.A."/>
            <person name="Henrissat B."/>
            <person name="Martinez A.T."/>
            <person name="Otillar R."/>
            <person name="Spatafora J.W."/>
            <person name="Yadav J.S."/>
            <person name="Aerts A."/>
            <person name="Benoit I."/>
            <person name="Boyd A."/>
            <person name="Carlson A."/>
            <person name="Copeland A."/>
            <person name="Coutinho P.M."/>
            <person name="de Vries R.P."/>
            <person name="Ferreira P."/>
            <person name="Findley K."/>
            <person name="Foster B."/>
            <person name="Gaskell J."/>
            <person name="Glotzer D."/>
            <person name="Gorecki P."/>
            <person name="Heitman J."/>
            <person name="Hesse C."/>
            <person name="Hori C."/>
            <person name="Igarashi K."/>
            <person name="Jurgens J.A."/>
            <person name="Kallen N."/>
            <person name="Kersten P."/>
            <person name="Kohler A."/>
            <person name="Kuees U."/>
            <person name="Kumar T.K.A."/>
            <person name="Kuo A."/>
            <person name="LaButti K."/>
            <person name="Larrondo L.F."/>
            <person name="Lindquist E."/>
            <person name="Ling A."/>
            <person name="Lombard V."/>
            <person name="Lucas S."/>
            <person name="Lundell T."/>
            <person name="Martin R."/>
            <person name="McLaughlin D.J."/>
            <person name="Morgenstern I."/>
            <person name="Morin E."/>
            <person name="Murat C."/>
            <person name="Nagy L.G."/>
            <person name="Nolan M."/>
            <person name="Ohm R.A."/>
            <person name="Patyshakuliyeva A."/>
            <person name="Rokas A."/>
            <person name="Ruiz-Duenas F.J."/>
            <person name="Sabat G."/>
            <person name="Salamov A."/>
            <person name="Samejima M."/>
            <person name="Schmutz J."/>
            <person name="Slot J.C."/>
            <person name="St John F."/>
            <person name="Stenlid J."/>
            <person name="Sun H."/>
            <person name="Sun S."/>
            <person name="Syed K."/>
            <person name="Tsang A."/>
            <person name="Wiebenga A."/>
            <person name="Young D."/>
            <person name="Pisabarro A."/>
            <person name="Eastwood D.C."/>
            <person name="Martin F."/>
            <person name="Cullen D."/>
            <person name="Grigoriev I.V."/>
            <person name="Hibbett D.S."/>
        </authorList>
    </citation>
    <scope>NUCLEOTIDE SEQUENCE [LARGE SCALE GENOMIC DNA]</scope>
    <source>
        <strain evidence="17">RWD-64-598 SS2</strain>
    </source>
</reference>
<dbReference type="EMBL" id="JH711589">
    <property type="protein sequence ID" value="EIW75065.1"/>
    <property type="molecule type" value="Genomic_DNA"/>
</dbReference>
<evidence type="ECO:0000256" key="10">
    <source>
        <dbReference type="ARBA" id="ARBA00023136"/>
    </source>
</evidence>
<dbReference type="Proteomes" id="UP000053558">
    <property type="component" value="Unassembled WGS sequence"/>
</dbReference>
<name>A0A5M3M8E9_CONPW</name>
<evidence type="ECO:0000256" key="13">
    <source>
        <dbReference type="SAM" id="MobiDB-lite"/>
    </source>
</evidence>
<evidence type="ECO:0000256" key="7">
    <source>
        <dbReference type="ARBA" id="ARBA00022840"/>
    </source>
</evidence>
<evidence type="ECO:0000256" key="12">
    <source>
        <dbReference type="RuleBase" id="RU003651"/>
    </source>
</evidence>
<feature type="domain" description="BCS1 N-terminal" evidence="15">
    <location>
        <begin position="68"/>
        <end position="236"/>
    </location>
</feature>
<dbReference type="RefSeq" id="XP_007774504.1">
    <property type="nucleotide sequence ID" value="XM_007776314.1"/>
</dbReference>
<evidence type="ECO:0000256" key="5">
    <source>
        <dbReference type="ARBA" id="ARBA00022792"/>
    </source>
</evidence>
<dbReference type="OrthoDB" id="10251412at2759"/>
<dbReference type="GO" id="GO:0005743">
    <property type="term" value="C:mitochondrial inner membrane"/>
    <property type="evidence" value="ECO:0007669"/>
    <property type="project" value="UniProtKB-SubCell"/>
</dbReference>
<dbReference type="GO" id="GO:0005524">
    <property type="term" value="F:ATP binding"/>
    <property type="evidence" value="ECO:0007669"/>
    <property type="project" value="UniProtKB-KW"/>
</dbReference>
<dbReference type="Pfam" id="PF00004">
    <property type="entry name" value="AAA"/>
    <property type="match status" value="1"/>
</dbReference>
<evidence type="ECO:0000259" key="15">
    <source>
        <dbReference type="SMART" id="SM01024"/>
    </source>
</evidence>
<accession>A0A5M3M8E9</accession>
<dbReference type="InterPro" id="IPR027417">
    <property type="entry name" value="P-loop_NTPase"/>
</dbReference>
<evidence type="ECO:0000256" key="1">
    <source>
        <dbReference type="ARBA" id="ARBA00004434"/>
    </source>
</evidence>
<dbReference type="SMART" id="SM00382">
    <property type="entry name" value="AAA"/>
    <property type="match status" value="1"/>
</dbReference>
<proteinExistence type="inferred from homology"/>
<dbReference type="GO" id="GO:0016887">
    <property type="term" value="F:ATP hydrolysis activity"/>
    <property type="evidence" value="ECO:0007669"/>
    <property type="project" value="InterPro"/>
</dbReference>
<keyword evidence="8" id="KW-1133">Transmembrane helix</keyword>
<dbReference type="InterPro" id="IPR003593">
    <property type="entry name" value="AAA+_ATPase"/>
</dbReference>
<evidence type="ECO:0000256" key="6">
    <source>
        <dbReference type="ARBA" id="ARBA00022801"/>
    </source>
</evidence>
<keyword evidence="9" id="KW-0496">Mitochondrion</keyword>
<evidence type="ECO:0000259" key="14">
    <source>
        <dbReference type="SMART" id="SM00382"/>
    </source>
</evidence>
<dbReference type="InterPro" id="IPR003959">
    <property type="entry name" value="ATPase_AAA_core"/>
</dbReference>
<comment type="caution">
    <text evidence="16">The sequence shown here is derived from an EMBL/GenBank/DDBJ whole genome shotgun (WGS) entry which is preliminary data.</text>
</comment>
<dbReference type="GeneID" id="19206243"/>
<evidence type="ECO:0000313" key="17">
    <source>
        <dbReference type="Proteomes" id="UP000053558"/>
    </source>
</evidence>
<protein>
    <recommendedName>
        <fullName evidence="18">P-loop containing nucleoside triphosphate hydrolase protein</fullName>
    </recommendedName>
</protein>